<evidence type="ECO:0000256" key="2">
    <source>
        <dbReference type="ARBA" id="ARBA00013211"/>
    </source>
</evidence>
<keyword evidence="5" id="KW-1133">Transmembrane helix</keyword>
<evidence type="ECO:0000256" key="1">
    <source>
        <dbReference type="ARBA" id="ARBA00004728"/>
    </source>
</evidence>
<dbReference type="GO" id="GO:0003841">
    <property type="term" value="F:1-acylglycerol-3-phosphate O-acyltransferase activity"/>
    <property type="evidence" value="ECO:0007669"/>
    <property type="project" value="UniProtKB-EC"/>
</dbReference>
<evidence type="ECO:0000313" key="7">
    <source>
        <dbReference type="Ensembl" id="ENSCCNP00000004523.1"/>
    </source>
</evidence>
<keyword evidence="3" id="KW-0808">Transferase</keyword>
<sequence>MELWPGAWTVLLLLLLLLLFLLPTLWFYSPSAKYFFKMAFYNGWILFLAVLAIPVCAIRGRNVENMKILLLMLLHIKYLYGIRVEVRGAHHFPPSQPYVVVSNHQSALNLLGMMELLWAGSAGLACWLAGVIFIDRKRTGDAISVMSEVAQTLLTQDVRVWVFPEGTRNHNGSMLPFKCGAFHLAVQAQVPIVPIVMSSYQDFYCKKEHRFTSGRCQVRVLPPVPTEGLTPDDIPALADRVRHSMLTIFREISTDGRGGGDCLKKPLSGGRLF</sequence>
<evidence type="ECO:0000256" key="3">
    <source>
        <dbReference type="ARBA" id="ARBA00022679"/>
    </source>
</evidence>
<dbReference type="InterPro" id="IPR002123">
    <property type="entry name" value="Plipid/glycerol_acylTrfase"/>
</dbReference>
<dbReference type="AlphaFoldDB" id="A0A8C0ZMS8"/>
<dbReference type="SUPFAM" id="SSF69593">
    <property type="entry name" value="Glycerol-3-phosphate (1)-acyltransferase"/>
    <property type="match status" value="1"/>
</dbReference>
<dbReference type="Ensembl" id="ENSCCNT00000005945.1">
    <property type="protein sequence ID" value="ENSCCNP00000004523.1"/>
    <property type="gene ID" value="ENSCCNG00000004813.1"/>
</dbReference>
<feature type="transmembrane region" description="Helical" evidence="5">
    <location>
        <begin position="116"/>
        <end position="134"/>
    </location>
</feature>
<dbReference type="GO" id="GO:0005783">
    <property type="term" value="C:endoplasmic reticulum"/>
    <property type="evidence" value="ECO:0007669"/>
    <property type="project" value="TreeGrafter"/>
</dbReference>
<dbReference type="PANTHER" id="PTHR10434:SF65">
    <property type="entry name" value="1-ACYL-SN-GLYCEROL-3-PHOSPHATE ACYLTRANSFERASE ALPHA"/>
    <property type="match status" value="1"/>
</dbReference>
<feature type="transmembrane region" description="Helical" evidence="5">
    <location>
        <begin position="6"/>
        <end position="28"/>
    </location>
</feature>
<keyword evidence="4" id="KW-0012">Acyltransferase</keyword>
<evidence type="ECO:0000259" key="6">
    <source>
        <dbReference type="SMART" id="SM00563"/>
    </source>
</evidence>
<keyword evidence="5" id="KW-0812">Transmembrane</keyword>
<feature type="transmembrane region" description="Helical" evidence="5">
    <location>
        <begin position="40"/>
        <end position="60"/>
    </location>
</feature>
<dbReference type="Pfam" id="PF01553">
    <property type="entry name" value="Acyltransferase"/>
    <property type="match status" value="1"/>
</dbReference>
<name>A0A8C0ZMS8_CASCN</name>
<dbReference type="EC" id="2.3.1.51" evidence="2"/>
<evidence type="ECO:0000256" key="5">
    <source>
        <dbReference type="SAM" id="Phobius"/>
    </source>
</evidence>
<dbReference type="PANTHER" id="PTHR10434">
    <property type="entry name" value="1-ACYL-SN-GLYCEROL-3-PHOSPHATE ACYLTRANSFERASE"/>
    <property type="match status" value="1"/>
</dbReference>
<reference evidence="7" key="1">
    <citation type="submission" date="2023-09" db="UniProtKB">
        <authorList>
            <consortium name="Ensembl"/>
        </authorList>
    </citation>
    <scope>IDENTIFICATION</scope>
</reference>
<dbReference type="CDD" id="cd07989">
    <property type="entry name" value="LPLAT_AGPAT-like"/>
    <property type="match status" value="1"/>
</dbReference>
<evidence type="ECO:0000256" key="4">
    <source>
        <dbReference type="ARBA" id="ARBA00023315"/>
    </source>
</evidence>
<keyword evidence="5" id="KW-0472">Membrane</keyword>
<dbReference type="SMART" id="SM00563">
    <property type="entry name" value="PlsC"/>
    <property type="match status" value="1"/>
</dbReference>
<accession>A0A8C0ZMS8</accession>
<feature type="domain" description="Phospholipid/glycerol acyltransferase" evidence="6">
    <location>
        <begin position="98"/>
        <end position="200"/>
    </location>
</feature>
<protein>
    <recommendedName>
        <fullName evidence="2">1-acylglycerol-3-phosphate O-acyltransferase</fullName>
        <ecNumber evidence="2">2.3.1.51</ecNumber>
    </recommendedName>
</protein>
<proteinExistence type="predicted"/>
<dbReference type="GO" id="GO:0006654">
    <property type="term" value="P:phosphatidic acid biosynthetic process"/>
    <property type="evidence" value="ECO:0007669"/>
    <property type="project" value="TreeGrafter"/>
</dbReference>
<organism evidence="7">
    <name type="scientific">Castor canadensis</name>
    <name type="common">American beaver</name>
    <dbReference type="NCBI Taxonomy" id="51338"/>
    <lineage>
        <taxon>Eukaryota</taxon>
        <taxon>Metazoa</taxon>
        <taxon>Chordata</taxon>
        <taxon>Craniata</taxon>
        <taxon>Vertebrata</taxon>
        <taxon>Euteleostomi</taxon>
        <taxon>Mammalia</taxon>
        <taxon>Eutheria</taxon>
        <taxon>Euarchontoglires</taxon>
        <taxon>Glires</taxon>
        <taxon>Rodentia</taxon>
        <taxon>Castorimorpha</taxon>
        <taxon>Castoridae</taxon>
        <taxon>Castor</taxon>
    </lineage>
</organism>
<comment type="pathway">
    <text evidence="1">Phospholipid metabolism; CDP-diacylglycerol biosynthesis; CDP-diacylglycerol from sn-glycerol 3-phosphate: step 2/3.</text>
</comment>